<sequence length="334" mass="38339">MITQFDNIWGHLKGRKGYKNANAAICKLLRETRQHSEVQKWVEHYGKIEVTEKIEVQEIDINLFFDFRNRILGLGGYTLTKLQMNSIESRQQWFKALSINLIYGFRGQEFKAIANLDKPVTVGKRVIPALYDPSNKDNILVLNDCFEVIDDSGNIHKITIKTKGRLARPMVHPDYPNLIEMLDIKNSDISLPTLNPKSTSKPQTIKQAYIQKLGQKLRRWVTQCGLGFSQTHALRHLANLHGTLSGLTDDQRALTLGHSKAMNERYNKHKTIDASLDLLTRDINGVEQLRNDNERLKAENARLKELLAFSQRENMNLKEIIQNLQGSDKVTRIK</sequence>
<evidence type="ECO:0000313" key="3">
    <source>
        <dbReference type="Proteomes" id="UP000017127"/>
    </source>
</evidence>
<dbReference type="Proteomes" id="UP000017127">
    <property type="component" value="Unassembled WGS sequence"/>
</dbReference>
<evidence type="ECO:0000313" key="2">
    <source>
        <dbReference type="EMBL" id="ERT04925.1"/>
    </source>
</evidence>
<comment type="caution">
    <text evidence="2">The sequence shown here is derived from an EMBL/GenBank/DDBJ whole genome shotgun (WGS) entry which is preliminary data.</text>
</comment>
<dbReference type="OrthoDB" id="441441at2"/>
<dbReference type="InterPro" id="IPR011010">
    <property type="entry name" value="DNA_brk_join_enz"/>
</dbReference>
<keyword evidence="3" id="KW-1185">Reference proteome</keyword>
<name>U7QD65_9CYAN</name>
<gene>
    <name evidence="2" type="ORF">M595_5122</name>
</gene>
<dbReference type="EMBL" id="AUZM01000074">
    <property type="protein sequence ID" value="ERT04925.1"/>
    <property type="molecule type" value="Genomic_DNA"/>
</dbReference>
<dbReference type="GO" id="GO:0003677">
    <property type="term" value="F:DNA binding"/>
    <property type="evidence" value="ECO:0007669"/>
    <property type="project" value="InterPro"/>
</dbReference>
<dbReference type="SUPFAM" id="SSF56349">
    <property type="entry name" value="DNA breaking-rejoining enzymes"/>
    <property type="match status" value="1"/>
</dbReference>
<reference evidence="2 3" key="1">
    <citation type="journal article" date="2013" name="Front. Microbiol.">
        <title>Comparative genomic analyses of the cyanobacterium, Lyngbya aestuarii BL J, a powerful hydrogen producer.</title>
        <authorList>
            <person name="Kothari A."/>
            <person name="Vaughn M."/>
            <person name="Garcia-Pichel F."/>
        </authorList>
    </citation>
    <scope>NUCLEOTIDE SEQUENCE [LARGE SCALE GENOMIC DNA]</scope>
    <source>
        <strain evidence="2 3">BL J</strain>
    </source>
</reference>
<protein>
    <submittedName>
        <fullName evidence="2">Uncharacterized protein</fullName>
    </submittedName>
</protein>
<feature type="coiled-coil region" evidence="1">
    <location>
        <begin position="279"/>
        <end position="327"/>
    </location>
</feature>
<accession>U7QD65</accession>
<keyword evidence="1" id="KW-0175">Coiled coil</keyword>
<dbReference type="RefSeq" id="WP_023068807.1">
    <property type="nucleotide sequence ID" value="NZ_AUZM01000074.1"/>
</dbReference>
<evidence type="ECO:0000256" key="1">
    <source>
        <dbReference type="SAM" id="Coils"/>
    </source>
</evidence>
<proteinExistence type="predicted"/>
<dbReference type="AlphaFoldDB" id="U7QD65"/>
<organism evidence="2 3">
    <name type="scientific">Lyngbya aestuarii BL J</name>
    <dbReference type="NCBI Taxonomy" id="1348334"/>
    <lineage>
        <taxon>Bacteria</taxon>
        <taxon>Bacillati</taxon>
        <taxon>Cyanobacteriota</taxon>
        <taxon>Cyanophyceae</taxon>
        <taxon>Oscillatoriophycideae</taxon>
        <taxon>Oscillatoriales</taxon>
        <taxon>Microcoleaceae</taxon>
        <taxon>Lyngbya</taxon>
    </lineage>
</organism>